<dbReference type="Pfam" id="PF00486">
    <property type="entry name" value="Trans_reg_C"/>
    <property type="match status" value="1"/>
</dbReference>
<reference evidence="3 4" key="1">
    <citation type="submission" date="2019-10" db="EMBL/GenBank/DDBJ databases">
        <title>Taxonomy of Antarctic Massilia spp.: description of Massilia rubra sp. nov., Massilia aquatica sp. nov., Massilia mucilaginosa sp. nov., Massilia frigida sp. nov. isolated from streams, lakes and regoliths.</title>
        <authorList>
            <person name="Holochova P."/>
            <person name="Sedlacek I."/>
            <person name="Kralova S."/>
            <person name="Maslanova I."/>
            <person name="Busse H.-J."/>
            <person name="Stankova E."/>
            <person name="Vrbovska V."/>
            <person name="Kovarovic V."/>
            <person name="Bartak M."/>
            <person name="Svec P."/>
            <person name="Pantucek R."/>
        </authorList>
    </citation>
    <scope>NUCLEOTIDE SEQUENCE [LARGE SCALE GENOMIC DNA]</scope>
    <source>
        <strain evidence="3 4">CCM 8695</strain>
    </source>
</reference>
<evidence type="ECO:0000256" key="1">
    <source>
        <dbReference type="ARBA" id="ARBA00023125"/>
    </source>
</evidence>
<name>A0ABX0NGK2_9BURK</name>
<keyword evidence="1" id="KW-0238">DNA-binding</keyword>
<feature type="domain" description="OmpR/PhoB-type" evidence="2">
    <location>
        <begin position="177"/>
        <end position="253"/>
    </location>
</feature>
<gene>
    <name evidence="3" type="ORF">F2P44_22810</name>
</gene>
<dbReference type="SMART" id="SM00862">
    <property type="entry name" value="Trans_reg_C"/>
    <property type="match status" value="1"/>
</dbReference>
<dbReference type="Proteomes" id="UP000621455">
    <property type="component" value="Unassembled WGS sequence"/>
</dbReference>
<evidence type="ECO:0000259" key="2">
    <source>
        <dbReference type="SMART" id="SM00862"/>
    </source>
</evidence>
<comment type="caution">
    <text evidence="3">The sequence shown here is derived from an EMBL/GenBank/DDBJ whole genome shotgun (WGS) entry which is preliminary data.</text>
</comment>
<protein>
    <recommendedName>
        <fullName evidence="2">OmpR/PhoB-type domain-containing protein</fullName>
    </recommendedName>
</protein>
<dbReference type="SUPFAM" id="SSF46894">
    <property type="entry name" value="C-terminal effector domain of the bipartite response regulators"/>
    <property type="match status" value="1"/>
</dbReference>
<sequence length="286" mass="30805">MRIHIHVGGKQLYENCMVNIREFRSAATSNELLAFSGLDISALNPHGGSADFLCDASLSNVVLVDSREYRLLDALAPAQRMARGMADRRLWPAPLILAVDAHQSPPSATDAGMLAADWVFAPVSPTDLLRRAALLLHRLQMPPGSAPETPTPTPQPAYPAGPALSLHAASLSVGYQGRSIRLSRTEFMLIDLFLSRTGGVVSFGELSEFFQTHGKADTRSNIRVGIFELRLKLEQLSGSALGLVSIYRQGYALRHTSGRAAQQYGAPLTAASGSGWPRQSRAETGC</sequence>
<dbReference type="EMBL" id="WHJG01000028">
    <property type="protein sequence ID" value="NHZ82086.1"/>
    <property type="molecule type" value="Genomic_DNA"/>
</dbReference>
<evidence type="ECO:0000313" key="3">
    <source>
        <dbReference type="EMBL" id="NHZ82086.1"/>
    </source>
</evidence>
<dbReference type="Gene3D" id="1.10.10.10">
    <property type="entry name" value="Winged helix-like DNA-binding domain superfamily/Winged helix DNA-binding domain"/>
    <property type="match status" value="1"/>
</dbReference>
<dbReference type="InterPro" id="IPR036388">
    <property type="entry name" value="WH-like_DNA-bd_sf"/>
</dbReference>
<keyword evidence="4" id="KW-1185">Reference proteome</keyword>
<dbReference type="InterPro" id="IPR001867">
    <property type="entry name" value="OmpR/PhoB-type_DNA-bd"/>
</dbReference>
<proteinExistence type="predicted"/>
<dbReference type="InterPro" id="IPR016032">
    <property type="entry name" value="Sig_transdc_resp-reg_C-effctor"/>
</dbReference>
<evidence type="ECO:0000313" key="4">
    <source>
        <dbReference type="Proteomes" id="UP000621455"/>
    </source>
</evidence>
<organism evidence="3 4">
    <name type="scientific">Massilia frigida</name>
    <dbReference type="NCBI Taxonomy" id="2609281"/>
    <lineage>
        <taxon>Bacteria</taxon>
        <taxon>Pseudomonadati</taxon>
        <taxon>Pseudomonadota</taxon>
        <taxon>Betaproteobacteria</taxon>
        <taxon>Burkholderiales</taxon>
        <taxon>Oxalobacteraceae</taxon>
        <taxon>Telluria group</taxon>
        <taxon>Massilia</taxon>
    </lineage>
</organism>
<accession>A0ABX0NGK2</accession>